<sequence>MHPELAAARSRIVQVDIEIKELEHTLAARLTERNQCREVLARYKYPILTLPNEITAEIFLHFLPSHTEFVSLVGSDSPSSLLQICHQWRDVALGTPALWSSIHVDVNRNPPSAYEQHLELLELWLERSGTYPLSIRLWDMRPDEELADVPTTKLLDAILRHSSRWQEVDITVPYELLRVVTTPMPVLCRVSVGPAERQLPLDTTPSATAVALFTSAPDLRTVVLHPSCNPFTITLPWSQITTLTAEGYVPEAIHMLHQTTALETCTLTIYCKEGSVSTLPIVPILPLRSLSLLWVQGSLNADATDAVKLLTALTVPLLHTLVISERFLGSEPIAALSKLLPDGYPHKMHISQARRPSGVYRDAFPDAEVTLSSG</sequence>
<evidence type="ECO:0008006" key="3">
    <source>
        <dbReference type="Google" id="ProtNLM"/>
    </source>
</evidence>
<evidence type="ECO:0000313" key="2">
    <source>
        <dbReference type="Proteomes" id="UP001221142"/>
    </source>
</evidence>
<keyword evidence="2" id="KW-1185">Reference proteome</keyword>
<dbReference type="EMBL" id="JARKIF010000029">
    <property type="protein sequence ID" value="KAJ7613143.1"/>
    <property type="molecule type" value="Genomic_DNA"/>
</dbReference>
<protein>
    <recommendedName>
        <fullName evidence="3">F-box domain-containing protein</fullName>
    </recommendedName>
</protein>
<accession>A0AAD7B7N1</accession>
<evidence type="ECO:0000313" key="1">
    <source>
        <dbReference type="EMBL" id="KAJ7613143.1"/>
    </source>
</evidence>
<dbReference type="AlphaFoldDB" id="A0AAD7B7N1"/>
<organism evidence="1 2">
    <name type="scientific">Roridomyces roridus</name>
    <dbReference type="NCBI Taxonomy" id="1738132"/>
    <lineage>
        <taxon>Eukaryota</taxon>
        <taxon>Fungi</taxon>
        <taxon>Dikarya</taxon>
        <taxon>Basidiomycota</taxon>
        <taxon>Agaricomycotina</taxon>
        <taxon>Agaricomycetes</taxon>
        <taxon>Agaricomycetidae</taxon>
        <taxon>Agaricales</taxon>
        <taxon>Marasmiineae</taxon>
        <taxon>Mycenaceae</taxon>
        <taxon>Roridomyces</taxon>
    </lineage>
</organism>
<proteinExistence type="predicted"/>
<comment type="caution">
    <text evidence="1">The sequence shown here is derived from an EMBL/GenBank/DDBJ whole genome shotgun (WGS) entry which is preliminary data.</text>
</comment>
<dbReference type="Proteomes" id="UP001221142">
    <property type="component" value="Unassembled WGS sequence"/>
</dbReference>
<gene>
    <name evidence="1" type="ORF">FB45DRAFT_1036671</name>
</gene>
<name>A0AAD7B7N1_9AGAR</name>
<reference evidence="1" key="1">
    <citation type="submission" date="2023-03" db="EMBL/GenBank/DDBJ databases">
        <title>Massive genome expansion in bonnet fungi (Mycena s.s.) driven by repeated elements and novel gene families across ecological guilds.</title>
        <authorList>
            <consortium name="Lawrence Berkeley National Laboratory"/>
            <person name="Harder C.B."/>
            <person name="Miyauchi S."/>
            <person name="Viragh M."/>
            <person name="Kuo A."/>
            <person name="Thoen E."/>
            <person name="Andreopoulos B."/>
            <person name="Lu D."/>
            <person name="Skrede I."/>
            <person name="Drula E."/>
            <person name="Henrissat B."/>
            <person name="Morin E."/>
            <person name="Kohler A."/>
            <person name="Barry K."/>
            <person name="LaButti K."/>
            <person name="Morin E."/>
            <person name="Salamov A."/>
            <person name="Lipzen A."/>
            <person name="Mereny Z."/>
            <person name="Hegedus B."/>
            <person name="Baldrian P."/>
            <person name="Stursova M."/>
            <person name="Weitz H."/>
            <person name="Taylor A."/>
            <person name="Grigoriev I.V."/>
            <person name="Nagy L.G."/>
            <person name="Martin F."/>
            <person name="Kauserud H."/>
        </authorList>
    </citation>
    <scope>NUCLEOTIDE SEQUENCE</scope>
    <source>
        <strain evidence="1">9284</strain>
    </source>
</reference>
<dbReference type="Gene3D" id="1.20.1280.50">
    <property type="match status" value="1"/>
</dbReference>